<dbReference type="EMBL" id="KV448657">
    <property type="protein sequence ID" value="OAX34118.1"/>
    <property type="molecule type" value="Genomic_DNA"/>
</dbReference>
<proteinExistence type="predicted"/>
<gene>
    <name evidence="1" type="ORF">K503DRAFT_645687</name>
</gene>
<accession>A0A1B7MND7</accession>
<evidence type="ECO:0000313" key="2">
    <source>
        <dbReference type="Proteomes" id="UP000092154"/>
    </source>
</evidence>
<feature type="non-terminal residue" evidence="1">
    <location>
        <position position="1"/>
    </location>
</feature>
<dbReference type="AlphaFoldDB" id="A0A1B7MND7"/>
<dbReference type="Proteomes" id="UP000092154">
    <property type="component" value="Unassembled WGS sequence"/>
</dbReference>
<dbReference type="InParanoid" id="A0A1B7MND7"/>
<dbReference type="OrthoDB" id="2674823at2759"/>
<keyword evidence="2" id="KW-1185">Reference proteome</keyword>
<evidence type="ECO:0000313" key="1">
    <source>
        <dbReference type="EMBL" id="OAX34118.1"/>
    </source>
</evidence>
<feature type="non-terminal residue" evidence="1">
    <location>
        <position position="126"/>
    </location>
</feature>
<sequence length="126" mass="14194">DIPVEELWEEWRVQVAMQTKPAPKQPKNKGAEAIATILTLENILEQHNSMVHELENAILSEMKLQNHTEASVKHHEPGIIKLSKTYNNLCTQLQALIHQGKAPPKALPPLPIAREGLFQLDIDDEV</sequence>
<reference evidence="1 2" key="1">
    <citation type="submission" date="2016-06" db="EMBL/GenBank/DDBJ databases">
        <title>Comparative genomics of the ectomycorrhizal sister species Rhizopogon vinicolor and Rhizopogon vesiculosus (Basidiomycota: Boletales) reveals a divergence of the mating type B locus.</title>
        <authorList>
            <consortium name="DOE Joint Genome Institute"/>
            <person name="Mujic A.B."/>
            <person name="Kuo A."/>
            <person name="Tritt A."/>
            <person name="Lipzen A."/>
            <person name="Chen C."/>
            <person name="Johnson J."/>
            <person name="Sharma A."/>
            <person name="Barry K."/>
            <person name="Grigoriev I.V."/>
            <person name="Spatafora J.W."/>
        </authorList>
    </citation>
    <scope>NUCLEOTIDE SEQUENCE [LARGE SCALE GENOMIC DNA]</scope>
    <source>
        <strain evidence="1 2">AM-OR11-026</strain>
    </source>
</reference>
<name>A0A1B7MND7_9AGAM</name>
<organism evidence="1 2">
    <name type="scientific">Rhizopogon vinicolor AM-OR11-026</name>
    <dbReference type="NCBI Taxonomy" id="1314800"/>
    <lineage>
        <taxon>Eukaryota</taxon>
        <taxon>Fungi</taxon>
        <taxon>Dikarya</taxon>
        <taxon>Basidiomycota</taxon>
        <taxon>Agaricomycotina</taxon>
        <taxon>Agaricomycetes</taxon>
        <taxon>Agaricomycetidae</taxon>
        <taxon>Boletales</taxon>
        <taxon>Suillineae</taxon>
        <taxon>Rhizopogonaceae</taxon>
        <taxon>Rhizopogon</taxon>
    </lineage>
</organism>
<protein>
    <submittedName>
        <fullName evidence="1">Uncharacterized protein</fullName>
    </submittedName>
</protein>